<dbReference type="GO" id="GO:0005666">
    <property type="term" value="C:RNA polymerase III complex"/>
    <property type="evidence" value="ECO:0007669"/>
    <property type="project" value="TreeGrafter"/>
</dbReference>
<proteinExistence type="inferred from homology"/>
<evidence type="ECO:0000313" key="5">
    <source>
        <dbReference type="EMBL" id="KAG7726408.1"/>
    </source>
</evidence>
<evidence type="ECO:0000256" key="4">
    <source>
        <dbReference type="PIRNR" id="PIRNR000779"/>
    </source>
</evidence>
<keyword evidence="7" id="KW-1185">Reference proteome</keyword>
<dbReference type="GO" id="GO:0006351">
    <property type="term" value="P:DNA-templated transcription"/>
    <property type="evidence" value="ECO:0007669"/>
    <property type="project" value="UniProtKB-UniRule"/>
</dbReference>
<dbReference type="SMART" id="SM00658">
    <property type="entry name" value="RPOL8c"/>
    <property type="match status" value="1"/>
</dbReference>
<comment type="caution">
    <text evidence="5">The sequence shown here is derived from an EMBL/GenBank/DDBJ whole genome shotgun (WGS) entry which is preliminary data.</text>
</comment>
<dbReference type="PIRSF" id="PIRSF000779">
    <property type="entry name" value="RNA_pol_Rpb8"/>
    <property type="match status" value="1"/>
</dbReference>
<dbReference type="GO" id="GO:0005736">
    <property type="term" value="C:RNA polymerase I complex"/>
    <property type="evidence" value="ECO:0007669"/>
    <property type="project" value="TreeGrafter"/>
</dbReference>
<evidence type="ECO:0000313" key="6">
    <source>
        <dbReference type="EMBL" id="KAG7765064.1"/>
    </source>
</evidence>
<evidence type="ECO:0000256" key="3">
    <source>
        <dbReference type="ARBA" id="ARBA00023242"/>
    </source>
</evidence>
<sequence>MSSTLFDDIFSVQSLDSARYDKVSRIIANSTSSADTKLTLDINTELFPVSTGDSLSVTLAKSLALEGAEDDQGMFSTNGSWRPPKPGQRSLMDEYDYVMHGAVYKFEEGKDDNISVYVSFGGLLMCLEGNYRSLSSLKQENLYILIRH</sequence>
<keyword evidence="3 4" id="KW-0539">Nucleus</keyword>
<dbReference type="EMBL" id="JAHLUH010000009">
    <property type="protein sequence ID" value="KAG7726408.1"/>
    <property type="molecule type" value="Genomic_DNA"/>
</dbReference>
<dbReference type="EMBL" id="JAHLUN010000007">
    <property type="protein sequence ID" value="KAG7765064.1"/>
    <property type="molecule type" value="Genomic_DNA"/>
</dbReference>
<dbReference type="PANTHER" id="PTHR10917">
    <property type="entry name" value="DNA-DIRECTED RNA POLYMERASES I, II, AND III SUBUNIT RPABC3"/>
    <property type="match status" value="1"/>
</dbReference>
<evidence type="ECO:0000256" key="1">
    <source>
        <dbReference type="ARBA" id="ARBA00004123"/>
    </source>
</evidence>
<name>A0AAN6D430_9ASCO</name>
<dbReference type="Proteomes" id="UP000697297">
    <property type="component" value="Unassembled WGS sequence"/>
</dbReference>
<dbReference type="GO" id="GO:0005665">
    <property type="term" value="C:RNA polymerase II, core complex"/>
    <property type="evidence" value="ECO:0007669"/>
    <property type="project" value="UniProtKB-UniRule"/>
</dbReference>
<evidence type="ECO:0000256" key="2">
    <source>
        <dbReference type="ARBA" id="ARBA00008912"/>
    </source>
</evidence>
<comment type="function">
    <text evidence="4">DNA-dependent RNA polymerase catalyzes the transcription of DNA into RNA using the four ribonucleoside triphosphates as substrates. Common component of RNA polymerases I, II and III which synthesize ribosomal RNA precursors, mRNA precursors and many functional non-coding RNAs, and small RNAs, such as 5S rRNA and tRNAs, respectively.</text>
</comment>
<organism evidence="5 8">
    <name type="scientific">Ogataea haglerorum</name>
    <dbReference type="NCBI Taxonomy" id="1937702"/>
    <lineage>
        <taxon>Eukaryota</taxon>
        <taxon>Fungi</taxon>
        <taxon>Dikarya</taxon>
        <taxon>Ascomycota</taxon>
        <taxon>Saccharomycotina</taxon>
        <taxon>Pichiomycetes</taxon>
        <taxon>Pichiales</taxon>
        <taxon>Pichiaceae</taxon>
        <taxon>Ogataea</taxon>
    </lineage>
</organism>
<dbReference type="InterPro" id="IPR005570">
    <property type="entry name" value="RPABC3"/>
</dbReference>
<accession>A0AAN6D430</accession>
<dbReference type="Gene3D" id="2.40.50.140">
    <property type="entry name" value="Nucleic acid-binding proteins"/>
    <property type="match status" value="1"/>
</dbReference>
<evidence type="ECO:0000313" key="8">
    <source>
        <dbReference type="Proteomes" id="UP000738402"/>
    </source>
</evidence>
<protein>
    <recommendedName>
        <fullName evidence="4">DNA-directed RNA polymerases I, II, and III subunit RPABC3</fullName>
    </recommendedName>
</protein>
<dbReference type="FunFam" id="2.40.50.140:FF:000191">
    <property type="entry name" value="DNA-directed RNA polymerases I, II, and III subunit RPABC3"/>
    <property type="match status" value="1"/>
</dbReference>
<comment type="subcellular location">
    <subcellularLocation>
        <location evidence="1">Nucleus</location>
    </subcellularLocation>
</comment>
<dbReference type="Proteomes" id="UP000738402">
    <property type="component" value="Unassembled WGS sequence"/>
</dbReference>
<dbReference type="AlphaFoldDB" id="A0AAN6D430"/>
<gene>
    <name evidence="5" type="ORF">KL933_003339</name>
    <name evidence="6" type="ORF">KL946_002931</name>
</gene>
<dbReference type="GO" id="GO:0003899">
    <property type="term" value="F:DNA-directed RNA polymerase activity"/>
    <property type="evidence" value="ECO:0007669"/>
    <property type="project" value="UniProtKB-UniRule"/>
</dbReference>
<dbReference type="Pfam" id="PF03870">
    <property type="entry name" value="RNA_pol_Rpb8"/>
    <property type="match status" value="1"/>
</dbReference>
<dbReference type="SUPFAM" id="SSF50249">
    <property type="entry name" value="Nucleic acid-binding proteins"/>
    <property type="match status" value="1"/>
</dbReference>
<dbReference type="PANTHER" id="PTHR10917:SF0">
    <property type="entry name" value="DNA-DIRECTED RNA POLYMERASES I, II, AND III SUBUNIT RPABC3"/>
    <property type="match status" value="1"/>
</dbReference>
<reference evidence="5 7" key="1">
    <citation type="journal article" date="2021" name="G3 (Bethesda)">
        <title>Genomic diversity, chromosomal rearrangements, and interspecies hybridization in the ogataea polymorpha species complex.</title>
        <authorList>
            <person name="Hanson S.J."/>
            <person name="Cinneide E.O."/>
            <person name="Salzberg L.I."/>
            <person name="Wolfe K.H."/>
            <person name="McGowan J."/>
            <person name="Fitzpatrick D.A."/>
            <person name="Matlin K."/>
        </authorList>
    </citation>
    <scope>NUCLEOTIDE SEQUENCE</scope>
    <source>
        <strain evidence="6">81-436-3</strain>
        <strain evidence="5">83-405-1</strain>
    </source>
</reference>
<comment type="similarity">
    <text evidence="2 4">Belongs to the eukaryotic RPB8 RNA polymerase subunit family.</text>
</comment>
<dbReference type="InterPro" id="IPR012340">
    <property type="entry name" value="NA-bd_OB-fold"/>
</dbReference>
<evidence type="ECO:0000313" key="7">
    <source>
        <dbReference type="Proteomes" id="UP000697297"/>
    </source>
</evidence>